<dbReference type="AlphaFoldDB" id="A0A6L2JWQ6"/>
<dbReference type="InterPro" id="IPR000504">
    <property type="entry name" value="RRM_dom"/>
</dbReference>
<dbReference type="Pfam" id="PF00076">
    <property type="entry name" value="RRM_1"/>
    <property type="match status" value="1"/>
</dbReference>
<sequence length="691" mass="79183">MSDRNFHNSYENQTQKISKSVFVTNFPEDFTARDLWKVCSDYGTVVDVFIPFKRSKSGKRFAFDRFIKGEYVEWEDADLKSLSYDQDDLSSDGESQEGDVLNKADNNESDVDRVSESSFMHENDTAHKDVNSCKKGEVGSHSDDPFNIYDILGGQKNNLCNSCSDELKFPHGFNPDNNDQEKNVEENIKDTTEQVDKLIDQGKSNDEILIKRVTLLNDLQELNNRNTMEISQKAKIRWSIEGDENSKYFYGIMNKKRSQPAIRGTLANGEWISEPHRVKNEFFTHFKKQFSPIQAPSICFDITFLTRLSSDQVQDLEHTVTYEEVKMAIWDCGTNKSLGPDGFSFEFYRKYWTTIDDDVFQAIMCSSAYLISDVQFAFVANRQILDGPFILNELLSWCKFKKLNGMIFKVDFKKAFDYVKWDYFSSCLNNAMGSVLVNNSPTLEFQFHNGLNQGGRLSLLKSALTSISLHHMYIFKVPIGVLNHLESIRRNFFYGVDGSDRKLAWIGWNMVQTSKKNGGLGEVALKVLYKRLYALEMCKSISVAEKMGHPSLSHFSRRMPRGGVDQKNYDLLFLKFTDLVLPNISDRWCWYLEGSQEFLVKSSRILIDNTVLPKAEVPTRWLRVVSIKVNVHAWRVYLDKLPTRANISLRGMDIPSIACPLCNSAMESSSHIFSLVLGSPSLEKFFNLVGT</sequence>
<keyword evidence="5" id="KW-0548">Nucleotidyltransferase</keyword>
<name>A0A6L2JWQ6_TANCI</name>
<dbReference type="Pfam" id="PF13966">
    <property type="entry name" value="zf-RVT"/>
    <property type="match status" value="1"/>
</dbReference>
<keyword evidence="2" id="KW-0175">Coiled coil</keyword>
<dbReference type="PANTHER" id="PTHR33116:SF79">
    <property type="entry name" value="REVERSE TRANSCRIPTASE DOMAIN, ZINC FINGER, CCHC-TYPE-RELATED"/>
    <property type="match status" value="1"/>
</dbReference>
<evidence type="ECO:0000256" key="1">
    <source>
        <dbReference type="PROSITE-ProRule" id="PRU00176"/>
    </source>
</evidence>
<evidence type="ECO:0000256" key="3">
    <source>
        <dbReference type="SAM" id="MobiDB-lite"/>
    </source>
</evidence>
<evidence type="ECO:0000256" key="2">
    <source>
        <dbReference type="SAM" id="Coils"/>
    </source>
</evidence>
<dbReference type="GO" id="GO:0003964">
    <property type="term" value="F:RNA-directed DNA polymerase activity"/>
    <property type="evidence" value="ECO:0007669"/>
    <property type="project" value="UniProtKB-KW"/>
</dbReference>
<dbReference type="InterPro" id="IPR035979">
    <property type="entry name" value="RBD_domain_sf"/>
</dbReference>
<dbReference type="Gene3D" id="3.30.70.330">
    <property type="match status" value="1"/>
</dbReference>
<keyword evidence="1" id="KW-0694">RNA-binding</keyword>
<organism evidence="5">
    <name type="scientific">Tanacetum cinerariifolium</name>
    <name type="common">Dalmatian daisy</name>
    <name type="synonym">Chrysanthemum cinerariifolium</name>
    <dbReference type="NCBI Taxonomy" id="118510"/>
    <lineage>
        <taxon>Eukaryota</taxon>
        <taxon>Viridiplantae</taxon>
        <taxon>Streptophyta</taxon>
        <taxon>Embryophyta</taxon>
        <taxon>Tracheophyta</taxon>
        <taxon>Spermatophyta</taxon>
        <taxon>Magnoliopsida</taxon>
        <taxon>eudicotyledons</taxon>
        <taxon>Gunneridae</taxon>
        <taxon>Pentapetalae</taxon>
        <taxon>asterids</taxon>
        <taxon>campanulids</taxon>
        <taxon>Asterales</taxon>
        <taxon>Asteraceae</taxon>
        <taxon>Asteroideae</taxon>
        <taxon>Anthemideae</taxon>
        <taxon>Anthemidinae</taxon>
        <taxon>Tanacetum</taxon>
    </lineage>
</organism>
<feature type="compositionally biased region" description="Basic and acidic residues" evidence="3">
    <location>
        <begin position="100"/>
        <end position="111"/>
    </location>
</feature>
<comment type="caution">
    <text evidence="5">The sequence shown here is derived from an EMBL/GenBank/DDBJ whole genome shotgun (WGS) entry which is preliminary data.</text>
</comment>
<keyword evidence="5" id="KW-0695">RNA-directed DNA polymerase</keyword>
<feature type="domain" description="RRM" evidence="4">
    <location>
        <begin position="19"/>
        <end position="66"/>
    </location>
</feature>
<dbReference type="InterPro" id="IPR012677">
    <property type="entry name" value="Nucleotide-bd_a/b_plait_sf"/>
</dbReference>
<evidence type="ECO:0000313" key="5">
    <source>
        <dbReference type="EMBL" id="GEU40285.1"/>
    </source>
</evidence>
<dbReference type="EMBL" id="BKCJ010001283">
    <property type="protein sequence ID" value="GEU40285.1"/>
    <property type="molecule type" value="Genomic_DNA"/>
</dbReference>
<dbReference type="SUPFAM" id="SSF54928">
    <property type="entry name" value="RNA-binding domain, RBD"/>
    <property type="match status" value="1"/>
</dbReference>
<evidence type="ECO:0000259" key="4">
    <source>
        <dbReference type="PROSITE" id="PS50102"/>
    </source>
</evidence>
<feature type="compositionally biased region" description="Acidic residues" evidence="3">
    <location>
        <begin position="85"/>
        <end position="97"/>
    </location>
</feature>
<proteinExistence type="predicted"/>
<accession>A0A6L2JWQ6</accession>
<keyword evidence="5" id="KW-0808">Transferase</keyword>
<feature type="coiled-coil region" evidence="2">
    <location>
        <begin position="181"/>
        <end position="225"/>
    </location>
</feature>
<dbReference type="PANTHER" id="PTHR33116">
    <property type="entry name" value="REVERSE TRANSCRIPTASE ZINC-BINDING DOMAIN-CONTAINING PROTEIN-RELATED-RELATED"/>
    <property type="match status" value="1"/>
</dbReference>
<dbReference type="PROSITE" id="PS50102">
    <property type="entry name" value="RRM"/>
    <property type="match status" value="1"/>
</dbReference>
<dbReference type="GO" id="GO:0003723">
    <property type="term" value="F:RNA binding"/>
    <property type="evidence" value="ECO:0007669"/>
    <property type="project" value="UniProtKB-UniRule"/>
</dbReference>
<feature type="region of interest" description="Disordered" evidence="3">
    <location>
        <begin position="85"/>
        <end position="111"/>
    </location>
</feature>
<gene>
    <name evidence="5" type="ORF">Tci_012263</name>
</gene>
<dbReference type="InterPro" id="IPR026960">
    <property type="entry name" value="RVT-Znf"/>
</dbReference>
<protein>
    <submittedName>
        <fullName evidence="5">RNA-directed DNA polymerase, eukaryota</fullName>
    </submittedName>
</protein>
<reference evidence="5" key="1">
    <citation type="journal article" date="2019" name="Sci. Rep.">
        <title>Draft genome of Tanacetum cinerariifolium, the natural source of mosquito coil.</title>
        <authorList>
            <person name="Yamashiro T."/>
            <person name="Shiraishi A."/>
            <person name="Satake H."/>
            <person name="Nakayama K."/>
        </authorList>
    </citation>
    <scope>NUCLEOTIDE SEQUENCE</scope>
</reference>